<reference evidence="2" key="1">
    <citation type="submission" date="2020-12" db="EMBL/GenBank/DDBJ databases">
        <title>M. sibirica DSM 26468T genome.</title>
        <authorList>
            <person name="Thieme N."/>
            <person name="Rettenmaier R."/>
            <person name="Zverlov V."/>
            <person name="Liebl W."/>
        </authorList>
    </citation>
    <scope>NUCLEOTIDE SEQUENCE</scope>
    <source>
        <strain evidence="2">DSM 26468</strain>
    </source>
</reference>
<dbReference type="EMBL" id="JAEAGR010000008">
    <property type="protein sequence ID" value="MBH1941035.1"/>
    <property type="molecule type" value="Genomic_DNA"/>
</dbReference>
<keyword evidence="1" id="KW-0812">Transmembrane</keyword>
<dbReference type="RefSeq" id="WP_197661261.1">
    <property type="nucleotide sequence ID" value="NZ_JAEAGR010000008.1"/>
</dbReference>
<gene>
    <name evidence="2" type="ORF">I5677_09040</name>
</gene>
<organism evidence="2 3">
    <name type="scientific">Mobilitalea sibirica</name>
    <dbReference type="NCBI Taxonomy" id="1462919"/>
    <lineage>
        <taxon>Bacteria</taxon>
        <taxon>Bacillati</taxon>
        <taxon>Bacillota</taxon>
        <taxon>Clostridia</taxon>
        <taxon>Lachnospirales</taxon>
        <taxon>Lachnospiraceae</taxon>
        <taxon>Mobilitalea</taxon>
    </lineage>
</organism>
<name>A0A8J7KW78_9FIRM</name>
<feature type="transmembrane region" description="Helical" evidence="1">
    <location>
        <begin position="29"/>
        <end position="50"/>
    </location>
</feature>
<evidence type="ECO:0000313" key="2">
    <source>
        <dbReference type="EMBL" id="MBH1941035.1"/>
    </source>
</evidence>
<keyword evidence="3" id="KW-1185">Reference proteome</keyword>
<evidence type="ECO:0000256" key="1">
    <source>
        <dbReference type="SAM" id="Phobius"/>
    </source>
</evidence>
<evidence type="ECO:0000313" key="3">
    <source>
        <dbReference type="Proteomes" id="UP000623269"/>
    </source>
</evidence>
<accession>A0A8J7KW78</accession>
<protein>
    <submittedName>
        <fullName evidence="2">DUF58 domain-containing protein</fullName>
    </submittedName>
</protein>
<keyword evidence="1" id="KW-0472">Membrane</keyword>
<sequence length="398" mass="45811">MKINRLICALIIIGCGVFASYYGGNIPYALFYLSILIPIIAFLYTVYVYFQFKIYQSMNNYLVVKGDWTEYSFVIANEDYVTFRNVKVNFLSDKSKIEDTGQSTEYSLLPNESEKMETRIKCNYRGEYYVGVDSIEVTDFLYLFTITYPLSSKLKVVVLPRVVPLEQLGIAPPQVDVKNPIRHSNQTEEELDTELRNYNQGDNKKRIHWKATAKVHELMSRKYYHRPKAEIVLYMDLRKVKEEELQVVAIEDKIIESVLAIANYYALRGIASHIIYDMEGRKQINISSKEEFNAFYKTCAKLNFIAKEPVQDMIMDKIVRGEEGMFVVAATHLLTKEVYLTALKVMAGGNHLCILFISDDVSEVTKELINGIRMSGAYIYQIMSEDEIGDILSKEVLS</sequence>
<dbReference type="AlphaFoldDB" id="A0A8J7KW78"/>
<dbReference type="PANTHER" id="PTHR34351">
    <property type="entry name" value="SLR1927 PROTEIN-RELATED"/>
    <property type="match status" value="1"/>
</dbReference>
<proteinExistence type="predicted"/>
<comment type="caution">
    <text evidence="2">The sequence shown here is derived from an EMBL/GenBank/DDBJ whole genome shotgun (WGS) entry which is preliminary data.</text>
</comment>
<dbReference type="Proteomes" id="UP000623269">
    <property type="component" value="Unassembled WGS sequence"/>
</dbReference>
<keyword evidence="1" id="KW-1133">Transmembrane helix</keyword>